<reference evidence="1" key="1">
    <citation type="journal article" date="2023" name="G3 (Bethesda)">
        <title>A reference genome for the long-term kleptoplast-retaining sea slug Elysia crispata morphotype clarki.</title>
        <authorList>
            <person name="Eastman K.E."/>
            <person name="Pendleton A.L."/>
            <person name="Shaikh M.A."/>
            <person name="Suttiyut T."/>
            <person name="Ogas R."/>
            <person name="Tomko P."/>
            <person name="Gavelis G."/>
            <person name="Widhalm J.R."/>
            <person name="Wisecaver J.H."/>
        </authorList>
    </citation>
    <scope>NUCLEOTIDE SEQUENCE</scope>
    <source>
        <strain evidence="1">ECLA1</strain>
    </source>
</reference>
<dbReference type="EMBL" id="JAWDGP010003773">
    <property type="protein sequence ID" value="KAK3771089.1"/>
    <property type="molecule type" value="Genomic_DNA"/>
</dbReference>
<evidence type="ECO:0000313" key="2">
    <source>
        <dbReference type="Proteomes" id="UP001283361"/>
    </source>
</evidence>
<comment type="caution">
    <text evidence="1">The sequence shown here is derived from an EMBL/GenBank/DDBJ whole genome shotgun (WGS) entry which is preliminary data.</text>
</comment>
<organism evidence="1 2">
    <name type="scientific">Elysia crispata</name>
    <name type="common">lettuce slug</name>
    <dbReference type="NCBI Taxonomy" id="231223"/>
    <lineage>
        <taxon>Eukaryota</taxon>
        <taxon>Metazoa</taxon>
        <taxon>Spiralia</taxon>
        <taxon>Lophotrochozoa</taxon>
        <taxon>Mollusca</taxon>
        <taxon>Gastropoda</taxon>
        <taxon>Heterobranchia</taxon>
        <taxon>Euthyneura</taxon>
        <taxon>Panpulmonata</taxon>
        <taxon>Sacoglossa</taxon>
        <taxon>Placobranchoidea</taxon>
        <taxon>Plakobranchidae</taxon>
        <taxon>Elysia</taxon>
    </lineage>
</organism>
<evidence type="ECO:0000313" key="1">
    <source>
        <dbReference type="EMBL" id="KAK3771089.1"/>
    </source>
</evidence>
<proteinExistence type="predicted"/>
<protein>
    <submittedName>
        <fullName evidence="1">Uncharacterized protein</fullName>
    </submittedName>
</protein>
<name>A0AAE1DHN7_9GAST</name>
<dbReference type="Proteomes" id="UP001283361">
    <property type="component" value="Unassembled WGS sequence"/>
</dbReference>
<accession>A0AAE1DHN7</accession>
<keyword evidence="2" id="KW-1185">Reference proteome</keyword>
<gene>
    <name evidence="1" type="ORF">RRG08_006452</name>
</gene>
<sequence>MLGPEKRSTQLGRSAYAPLIWTDQLSGAGSPGERTTFCHDHARPGEALHSTGPISLLEQEAHERATFSHDHAQEAHERELRSLMTRRLLNPGEIPASKVLEDSAEILLIVLYLRAGVQFRPPKKQ</sequence>
<dbReference type="AlphaFoldDB" id="A0AAE1DHN7"/>